<comment type="function">
    <text evidence="17">Catalyzes the dehydration of the S-form of NAD(P)HX at the expense of ADP, which is converted to AMP. Together with NAD(P)HX epimerase, which catalyzes the epimerization of the S- and R-forms, the enzyme allows the repair of both epimers of NAD(P)HX, a damaged form of NAD(P)H that is a result of enzymatic or heat-dependent hydration.</text>
</comment>
<evidence type="ECO:0000256" key="6">
    <source>
        <dbReference type="ARBA" id="ARBA00022741"/>
    </source>
</evidence>
<evidence type="ECO:0000256" key="14">
    <source>
        <dbReference type="ARBA" id="ARBA00025153"/>
    </source>
</evidence>
<dbReference type="RefSeq" id="WP_214787448.1">
    <property type="nucleotide sequence ID" value="NZ_JANIEL010000022.1"/>
</dbReference>
<feature type="binding site" evidence="17">
    <location>
        <position position="241"/>
    </location>
    <ligand>
        <name>(6S)-NADPHX</name>
        <dbReference type="ChEBI" id="CHEBI:64076"/>
    </ligand>
</feature>
<feature type="binding site" evidence="17">
    <location>
        <begin position="377"/>
        <end position="381"/>
    </location>
    <ligand>
        <name>AMP</name>
        <dbReference type="ChEBI" id="CHEBI:456215"/>
    </ligand>
</feature>
<evidence type="ECO:0000256" key="3">
    <source>
        <dbReference type="ARBA" id="ARBA00006001"/>
    </source>
</evidence>
<comment type="function">
    <text evidence="14 19">Bifunctional enzyme that catalyzes the epimerization of the S- and R-forms of NAD(P)HX and the dehydration of the S-form of NAD(P)HX at the expense of ADP, which is converted to AMP. This allows the repair of both epimers of NAD(P)HX, a damaged form of NAD(P)H that is a result of enzymatic or heat-dependent hydration.</text>
</comment>
<comment type="catalytic activity">
    <reaction evidence="16 17 19">
        <text>(6S)-NADPHX + ADP = AMP + phosphate + NADPH + H(+)</text>
        <dbReference type="Rhea" id="RHEA:32235"/>
        <dbReference type="ChEBI" id="CHEBI:15378"/>
        <dbReference type="ChEBI" id="CHEBI:43474"/>
        <dbReference type="ChEBI" id="CHEBI:57783"/>
        <dbReference type="ChEBI" id="CHEBI:64076"/>
        <dbReference type="ChEBI" id="CHEBI:456215"/>
        <dbReference type="ChEBI" id="CHEBI:456216"/>
        <dbReference type="EC" id="4.2.1.136"/>
    </reaction>
</comment>
<feature type="binding site" evidence="18">
    <location>
        <position position="54"/>
    </location>
    <ligand>
        <name>K(+)</name>
        <dbReference type="ChEBI" id="CHEBI:29103"/>
    </ligand>
</feature>
<comment type="cofactor">
    <cofactor evidence="18 19">
        <name>K(+)</name>
        <dbReference type="ChEBI" id="CHEBI:29103"/>
    </cofactor>
    <text evidence="18 19">Binds 1 potassium ion per subunit.</text>
</comment>
<gene>
    <name evidence="18" type="primary">nnrE</name>
    <name evidence="17" type="synonym">nnrD</name>
    <name evidence="22" type="ORF">ACFQO8_05010</name>
</gene>
<keyword evidence="12 17" id="KW-0456">Lyase</keyword>
<dbReference type="HAMAP" id="MF_01966">
    <property type="entry name" value="NADHX_epimerase"/>
    <property type="match status" value="1"/>
</dbReference>
<comment type="catalytic activity">
    <reaction evidence="2 18 19">
        <text>(6R)-NADPHX = (6S)-NADPHX</text>
        <dbReference type="Rhea" id="RHEA:32227"/>
        <dbReference type="ChEBI" id="CHEBI:64076"/>
        <dbReference type="ChEBI" id="CHEBI:64077"/>
        <dbReference type="EC" id="5.1.99.6"/>
    </reaction>
</comment>
<comment type="function">
    <text evidence="18">Catalyzes the epimerization of the S- and R-forms of NAD(P)HX, a damaged form of NAD(P)H that is a result of enzymatic or heat-dependent hydration. This is a prerequisite for the S-specific NAD(P)H-hydrate dehydratase to allow the repair of both epimers of NAD(P)HX.</text>
</comment>
<evidence type="ECO:0000256" key="16">
    <source>
        <dbReference type="ARBA" id="ARBA00049209"/>
    </source>
</evidence>
<evidence type="ECO:0000256" key="5">
    <source>
        <dbReference type="ARBA" id="ARBA00022723"/>
    </source>
</evidence>
<evidence type="ECO:0000256" key="4">
    <source>
        <dbReference type="ARBA" id="ARBA00009524"/>
    </source>
</evidence>
<comment type="subunit">
    <text evidence="17">Homotetramer.</text>
</comment>
<dbReference type="NCBIfam" id="TIGR00197">
    <property type="entry name" value="yjeF_nterm"/>
    <property type="match status" value="1"/>
</dbReference>
<evidence type="ECO:0000313" key="23">
    <source>
        <dbReference type="Proteomes" id="UP001596439"/>
    </source>
</evidence>
<comment type="cofactor">
    <cofactor evidence="17">
        <name>Mg(2+)</name>
        <dbReference type="ChEBI" id="CHEBI:18420"/>
    </cofactor>
</comment>
<dbReference type="InterPro" id="IPR000631">
    <property type="entry name" value="CARKD"/>
</dbReference>
<keyword evidence="13" id="KW-0511">Multifunctional enzyme</keyword>
<dbReference type="Gene3D" id="3.40.1190.20">
    <property type="match status" value="1"/>
</dbReference>
<evidence type="ECO:0000256" key="11">
    <source>
        <dbReference type="ARBA" id="ARBA00023235"/>
    </source>
</evidence>
<evidence type="ECO:0000256" key="7">
    <source>
        <dbReference type="ARBA" id="ARBA00022840"/>
    </source>
</evidence>
<keyword evidence="8 17" id="KW-0521">NADP</keyword>
<dbReference type="NCBIfam" id="TIGR00196">
    <property type="entry name" value="yjeF_cterm"/>
    <property type="match status" value="1"/>
</dbReference>
<keyword evidence="5 18" id="KW-0479">Metal-binding</keyword>
<dbReference type="Pfam" id="PF03853">
    <property type="entry name" value="YjeF_N"/>
    <property type="match status" value="1"/>
</dbReference>
<dbReference type="PROSITE" id="PS51385">
    <property type="entry name" value="YJEF_N"/>
    <property type="match status" value="1"/>
</dbReference>
<evidence type="ECO:0000256" key="13">
    <source>
        <dbReference type="ARBA" id="ARBA00023268"/>
    </source>
</evidence>
<comment type="caution">
    <text evidence="22">The sequence shown here is derived from an EMBL/GenBank/DDBJ whole genome shotgun (WGS) entry which is preliminary data.</text>
</comment>
<dbReference type="EMBL" id="JBHTCE010000001">
    <property type="protein sequence ID" value="MFC7389496.1"/>
    <property type="molecule type" value="Genomic_DNA"/>
</dbReference>
<comment type="similarity">
    <text evidence="17">Belongs to the NnrD/CARKD family.</text>
</comment>
<dbReference type="HAMAP" id="MF_01965">
    <property type="entry name" value="NADHX_dehydratase"/>
    <property type="match status" value="1"/>
</dbReference>
<dbReference type="Pfam" id="PF01256">
    <property type="entry name" value="Carb_kinase"/>
    <property type="match status" value="1"/>
</dbReference>
<keyword evidence="11 18" id="KW-0413">Isomerase</keyword>
<dbReference type="EC" id="5.1.99.6" evidence="19"/>
<dbReference type="InterPro" id="IPR017953">
    <property type="entry name" value="Carbohydrate_kinase_pred_CS"/>
</dbReference>
<dbReference type="PROSITE" id="PS01050">
    <property type="entry name" value="YJEF_C_2"/>
    <property type="match status" value="1"/>
</dbReference>
<evidence type="ECO:0000256" key="17">
    <source>
        <dbReference type="HAMAP-Rule" id="MF_01965"/>
    </source>
</evidence>
<comment type="catalytic activity">
    <reaction evidence="1 18 19">
        <text>(6R)-NADHX = (6S)-NADHX</text>
        <dbReference type="Rhea" id="RHEA:32215"/>
        <dbReference type="ChEBI" id="CHEBI:64074"/>
        <dbReference type="ChEBI" id="CHEBI:64075"/>
        <dbReference type="EC" id="5.1.99.6"/>
    </reaction>
</comment>
<feature type="binding site" evidence="18">
    <location>
        <position position="147"/>
    </location>
    <ligand>
        <name>K(+)</name>
        <dbReference type="ChEBI" id="CHEBI:29103"/>
    </ligand>
</feature>
<evidence type="ECO:0000256" key="12">
    <source>
        <dbReference type="ARBA" id="ARBA00023239"/>
    </source>
</evidence>
<dbReference type="InterPro" id="IPR029056">
    <property type="entry name" value="Ribokinase-like"/>
</dbReference>
<feature type="domain" description="YjeF N-terminal" evidence="21">
    <location>
        <begin position="8"/>
        <end position="202"/>
    </location>
</feature>
<keyword evidence="10 17" id="KW-0520">NAD</keyword>
<evidence type="ECO:0000256" key="9">
    <source>
        <dbReference type="ARBA" id="ARBA00022958"/>
    </source>
</evidence>
<organism evidence="22 23">
    <name type="scientific">Exiguobacterium aestuarii</name>
    <dbReference type="NCBI Taxonomy" id="273527"/>
    <lineage>
        <taxon>Bacteria</taxon>
        <taxon>Bacillati</taxon>
        <taxon>Bacillota</taxon>
        <taxon>Bacilli</taxon>
        <taxon>Bacillales</taxon>
        <taxon>Bacillales Family XII. Incertae Sedis</taxon>
        <taxon>Exiguobacterium</taxon>
    </lineage>
</organism>
<comment type="caution">
    <text evidence="18">Lacks conserved residue(s) required for the propagation of feature annotation.</text>
</comment>
<comment type="similarity">
    <text evidence="4 19">In the C-terminal section; belongs to the NnrD/CARKD family.</text>
</comment>
<reference evidence="23" key="1">
    <citation type="journal article" date="2019" name="Int. J. Syst. Evol. Microbiol.">
        <title>The Global Catalogue of Microorganisms (GCM) 10K type strain sequencing project: providing services to taxonomists for standard genome sequencing and annotation.</title>
        <authorList>
            <consortium name="The Broad Institute Genomics Platform"/>
            <consortium name="The Broad Institute Genome Sequencing Center for Infectious Disease"/>
            <person name="Wu L."/>
            <person name="Ma J."/>
        </authorList>
    </citation>
    <scope>NUCLEOTIDE SEQUENCE [LARGE SCALE GENOMIC DNA]</scope>
    <source>
        <strain evidence="23">CCUG 55590</strain>
    </source>
</reference>
<comment type="catalytic activity">
    <reaction evidence="15 17 19">
        <text>(6S)-NADHX + ADP = AMP + phosphate + NADH + H(+)</text>
        <dbReference type="Rhea" id="RHEA:32223"/>
        <dbReference type="ChEBI" id="CHEBI:15378"/>
        <dbReference type="ChEBI" id="CHEBI:43474"/>
        <dbReference type="ChEBI" id="CHEBI:57945"/>
        <dbReference type="ChEBI" id="CHEBI:64074"/>
        <dbReference type="ChEBI" id="CHEBI:456215"/>
        <dbReference type="ChEBI" id="CHEBI:456216"/>
        <dbReference type="EC" id="4.2.1.136"/>
    </reaction>
</comment>
<feature type="binding site" evidence="18">
    <location>
        <position position="111"/>
    </location>
    <ligand>
        <name>K(+)</name>
        <dbReference type="ChEBI" id="CHEBI:29103"/>
    </ligand>
</feature>
<sequence>MIYTAAEIKQIDQTANQSGMPDTVLMERAASAIVPKIQIDSSSTVLVICGKGNNGGDGWVVARELAMKGHEVSVWSPLGESKSEAASAHAAYASSFVQVIEQPISTDVIIDALFGVGLSGAVTGKARDVIEWVNQQSAKVLSIDVPSGMPSDHAREFDGFAVQANHTYSLHGYKRTAFLNRTAPYYGQLERIDIGLPHTADWRMLTESDFERSLLMRDRYSHKTDYGHGMLIGGSRHLLGAPFMAGRAALRSGIGLLNLSIPREASPLISTLPEAMYNQHSDQLEKTYDAIAIGPGMVEGEGVDHIWQQVTRQSCPVIVDAGALSKRRLETRGPLILTPHPGEFSKLTGKSVEEIESDRFTIASEFAKEYRVHLILKGTFTLIVAPDGTGAVNTVEASALAKGGSGDVLTGILLALWAREGGTWSPNEQAVLWHALAAKSISQTIHPASVLASDVIEELSRI</sequence>
<evidence type="ECO:0000256" key="10">
    <source>
        <dbReference type="ARBA" id="ARBA00023027"/>
    </source>
</evidence>
<keyword evidence="23" id="KW-1185">Reference proteome</keyword>
<dbReference type="InterPro" id="IPR004443">
    <property type="entry name" value="YjeF_N_dom"/>
</dbReference>
<dbReference type="PIRSF" id="PIRSF017184">
    <property type="entry name" value="Nnr"/>
    <property type="match status" value="1"/>
</dbReference>
<dbReference type="InterPro" id="IPR036652">
    <property type="entry name" value="YjeF_N_dom_sf"/>
</dbReference>
<comment type="similarity">
    <text evidence="18">Belongs to the NnrE/AIBP family.</text>
</comment>
<dbReference type="EC" id="4.2.1.136" evidence="19"/>
<comment type="similarity">
    <text evidence="3 19">In the N-terminal section; belongs to the NnrE/AIBP family.</text>
</comment>
<dbReference type="PANTHER" id="PTHR12592">
    <property type="entry name" value="ATP-DEPENDENT (S)-NAD(P)H-HYDRATE DEHYDRATASE FAMILY MEMBER"/>
    <property type="match status" value="1"/>
</dbReference>
<feature type="binding site" evidence="18">
    <location>
        <begin position="53"/>
        <end position="57"/>
    </location>
    <ligand>
        <name>(6S)-NADPHX</name>
        <dbReference type="ChEBI" id="CHEBI:64076"/>
    </ligand>
</feature>
<dbReference type="CDD" id="cd01171">
    <property type="entry name" value="YXKO-related"/>
    <property type="match status" value="1"/>
</dbReference>
<keyword evidence="9 18" id="KW-0630">Potassium</keyword>
<evidence type="ECO:0000256" key="19">
    <source>
        <dbReference type="PIRNR" id="PIRNR017184"/>
    </source>
</evidence>
<dbReference type="Proteomes" id="UP001596439">
    <property type="component" value="Unassembled WGS sequence"/>
</dbReference>
<evidence type="ECO:0000259" key="21">
    <source>
        <dbReference type="PROSITE" id="PS51385"/>
    </source>
</evidence>
<feature type="binding site" evidence="17">
    <location>
        <position position="406"/>
    </location>
    <ligand>
        <name>AMP</name>
        <dbReference type="ChEBI" id="CHEBI:456215"/>
    </ligand>
</feature>
<evidence type="ECO:0000256" key="1">
    <source>
        <dbReference type="ARBA" id="ARBA00000013"/>
    </source>
</evidence>
<protein>
    <recommendedName>
        <fullName evidence="19">Bifunctional NAD(P)H-hydrate repair enzyme</fullName>
    </recommendedName>
    <alternativeName>
        <fullName evidence="19">Nicotinamide nucleotide repair protein</fullName>
    </alternativeName>
    <domain>
        <recommendedName>
            <fullName evidence="19">ADP-dependent (S)-NAD(P)H-hydrate dehydratase</fullName>
            <ecNumber evidence="19">4.2.1.136</ecNumber>
        </recommendedName>
        <alternativeName>
            <fullName evidence="19">ADP-dependent NAD(P)HX dehydratase</fullName>
        </alternativeName>
    </domain>
    <domain>
        <recommendedName>
            <fullName evidence="19">NAD(P)H-hydrate epimerase</fullName>
            <ecNumber evidence="19">5.1.99.6</ecNumber>
        </recommendedName>
    </domain>
</protein>
<feature type="binding site" evidence="18">
    <location>
        <position position="144"/>
    </location>
    <ligand>
        <name>(6S)-NADPHX</name>
        <dbReference type="ChEBI" id="CHEBI:64076"/>
    </ligand>
</feature>
<dbReference type="SUPFAM" id="SSF53613">
    <property type="entry name" value="Ribokinase-like"/>
    <property type="match status" value="1"/>
</dbReference>
<feature type="binding site" evidence="17">
    <location>
        <position position="407"/>
    </location>
    <ligand>
        <name>(6S)-NADPHX</name>
        <dbReference type="ChEBI" id="CHEBI:64076"/>
    </ligand>
</feature>
<evidence type="ECO:0000256" key="8">
    <source>
        <dbReference type="ARBA" id="ARBA00022857"/>
    </source>
</evidence>
<feature type="binding site" evidence="17">
    <location>
        <position position="340"/>
    </location>
    <ligand>
        <name>(6S)-NADPHX</name>
        <dbReference type="ChEBI" id="CHEBI:64076"/>
    </ligand>
</feature>
<dbReference type="InterPro" id="IPR030677">
    <property type="entry name" value="Nnr"/>
</dbReference>
<dbReference type="PROSITE" id="PS51383">
    <property type="entry name" value="YJEF_C_3"/>
    <property type="match status" value="1"/>
</dbReference>
<keyword evidence="6 17" id="KW-0547">Nucleotide-binding</keyword>
<evidence type="ECO:0000256" key="15">
    <source>
        <dbReference type="ARBA" id="ARBA00048238"/>
    </source>
</evidence>
<evidence type="ECO:0000313" key="22">
    <source>
        <dbReference type="EMBL" id="MFC7389496.1"/>
    </source>
</evidence>
<evidence type="ECO:0000259" key="20">
    <source>
        <dbReference type="PROSITE" id="PS51383"/>
    </source>
</evidence>
<accession>A0ABW2PMC6</accession>
<feature type="binding site" evidence="17">
    <location>
        <position position="296"/>
    </location>
    <ligand>
        <name>(6S)-NADPHX</name>
        <dbReference type="ChEBI" id="CHEBI:64076"/>
    </ligand>
</feature>
<name>A0ABW2PMC6_9BACL</name>
<dbReference type="SUPFAM" id="SSF64153">
    <property type="entry name" value="YjeF N-terminal domain-like"/>
    <property type="match status" value="1"/>
</dbReference>
<evidence type="ECO:0000256" key="18">
    <source>
        <dbReference type="HAMAP-Rule" id="MF_01966"/>
    </source>
</evidence>
<evidence type="ECO:0000256" key="2">
    <source>
        <dbReference type="ARBA" id="ARBA00000909"/>
    </source>
</evidence>
<feature type="domain" description="YjeF C-terminal" evidence="20">
    <location>
        <begin position="206"/>
        <end position="462"/>
    </location>
</feature>
<dbReference type="PANTHER" id="PTHR12592:SF0">
    <property type="entry name" value="ATP-DEPENDENT (S)-NAD(P)H-HYDRATE DEHYDRATASE"/>
    <property type="match status" value="1"/>
</dbReference>
<dbReference type="Gene3D" id="3.40.50.10260">
    <property type="entry name" value="YjeF N-terminal domain"/>
    <property type="match status" value="1"/>
</dbReference>
<keyword evidence="7 17" id="KW-0067">ATP-binding</keyword>
<feature type="binding site" evidence="18">
    <location>
        <begin position="115"/>
        <end position="121"/>
    </location>
    <ligand>
        <name>(6S)-NADPHX</name>
        <dbReference type="ChEBI" id="CHEBI:64076"/>
    </ligand>
</feature>
<proteinExistence type="inferred from homology"/>